<name>A0A5N5SJU1_9CRUS</name>
<organism evidence="3 4">
    <name type="scientific">Armadillidium nasatum</name>
    <dbReference type="NCBI Taxonomy" id="96803"/>
    <lineage>
        <taxon>Eukaryota</taxon>
        <taxon>Metazoa</taxon>
        <taxon>Ecdysozoa</taxon>
        <taxon>Arthropoda</taxon>
        <taxon>Crustacea</taxon>
        <taxon>Multicrustacea</taxon>
        <taxon>Malacostraca</taxon>
        <taxon>Eumalacostraca</taxon>
        <taxon>Peracarida</taxon>
        <taxon>Isopoda</taxon>
        <taxon>Oniscidea</taxon>
        <taxon>Crinocheta</taxon>
        <taxon>Armadillidiidae</taxon>
        <taxon>Armadillidium</taxon>
    </lineage>
</organism>
<keyword evidence="2" id="KW-0677">Repeat</keyword>
<dbReference type="InterPro" id="IPR015915">
    <property type="entry name" value="Kelch-typ_b-propeller"/>
</dbReference>
<dbReference type="OrthoDB" id="6329155at2759"/>
<dbReference type="EMBL" id="SEYY01024190">
    <property type="protein sequence ID" value="KAB7494325.1"/>
    <property type="molecule type" value="Genomic_DNA"/>
</dbReference>
<dbReference type="PANTHER" id="PTHR46228">
    <property type="entry name" value="KELCH DOMAIN-CONTAINING PROTEIN"/>
    <property type="match status" value="1"/>
</dbReference>
<evidence type="ECO:0000256" key="2">
    <source>
        <dbReference type="ARBA" id="ARBA00022737"/>
    </source>
</evidence>
<evidence type="ECO:0000313" key="3">
    <source>
        <dbReference type="EMBL" id="KAB7494325.1"/>
    </source>
</evidence>
<reference evidence="3 4" key="1">
    <citation type="journal article" date="2019" name="PLoS Biol.">
        <title>Sex chromosomes control vertical transmission of feminizing Wolbachia symbionts in an isopod.</title>
        <authorList>
            <person name="Becking T."/>
            <person name="Chebbi M.A."/>
            <person name="Giraud I."/>
            <person name="Moumen B."/>
            <person name="Laverre T."/>
            <person name="Caubet Y."/>
            <person name="Peccoud J."/>
            <person name="Gilbert C."/>
            <person name="Cordaux R."/>
        </authorList>
    </citation>
    <scope>NUCLEOTIDE SEQUENCE [LARGE SCALE GENOMIC DNA]</scope>
    <source>
        <strain evidence="3">ANa2</strain>
        <tissue evidence="3">Whole body excluding digestive tract and cuticle</tissue>
    </source>
</reference>
<dbReference type="SUPFAM" id="SSF50965">
    <property type="entry name" value="Galactose oxidase, central domain"/>
    <property type="match status" value="1"/>
</dbReference>
<protein>
    <submittedName>
        <fullName evidence="3">Kelch domain-containing protein 2</fullName>
    </submittedName>
</protein>
<keyword evidence="1" id="KW-0880">Kelch repeat</keyword>
<dbReference type="SUPFAM" id="SSF117281">
    <property type="entry name" value="Kelch motif"/>
    <property type="match status" value="1"/>
</dbReference>
<dbReference type="AlphaFoldDB" id="A0A5N5SJU1"/>
<sequence>MQASPFSIENFVKRRAGHVVVEYQNKLFMWGGYMEEEHETTYNLMTQSNSQFHNPEEIWIYSPLLNIWIRRRCKGDIPLRLSGSCAGVIDSYMYLFGGFNGEEPFEGSMDILWRLNLETFVWELLVPSGFPPYACDKSASWAFSNRFYVFGGYGRNISERGDAPVPVEFVTEFGVFSKGWLDQLVYYDTTNNIWVWPKSKGYKPSARAAHAAALLKNKVYVFGGRHKEHRLSDFYCLDLETHTWSLVHPCRSSPIPIGRSWHTLTPISENKLLLYGGFSTTCQVLNDAWIYCVKQKTWRQFWPSNDTKRLWHCGARIGFCEVAIIGGIKNNLINYTQPKEHAEEMLRIRFSPPSLFELTIEYLSDTKKVPKESWFLLPQHVRQILEVRTDPFEIHGI</sequence>
<dbReference type="InterPro" id="IPR011043">
    <property type="entry name" value="Gal_Oxase/kelch_b-propeller"/>
</dbReference>
<dbReference type="Gene3D" id="2.120.10.80">
    <property type="entry name" value="Kelch-type beta propeller"/>
    <property type="match status" value="3"/>
</dbReference>
<comment type="caution">
    <text evidence="3">The sequence shown here is derived from an EMBL/GenBank/DDBJ whole genome shotgun (WGS) entry which is preliminary data.</text>
</comment>
<accession>A0A5N5SJU1</accession>
<dbReference type="Proteomes" id="UP000326759">
    <property type="component" value="Unassembled WGS sequence"/>
</dbReference>
<evidence type="ECO:0000256" key="1">
    <source>
        <dbReference type="ARBA" id="ARBA00022441"/>
    </source>
</evidence>
<evidence type="ECO:0000313" key="4">
    <source>
        <dbReference type="Proteomes" id="UP000326759"/>
    </source>
</evidence>
<gene>
    <name evidence="3" type="primary">KLHDC2</name>
    <name evidence="3" type="ORF">Anas_06358</name>
</gene>
<keyword evidence="4" id="KW-1185">Reference proteome</keyword>
<proteinExistence type="predicted"/>
<dbReference type="Pfam" id="PF24681">
    <property type="entry name" value="Kelch_KLHDC2_KLHL20_DRC7"/>
    <property type="match status" value="2"/>
</dbReference>
<dbReference type="PANTHER" id="PTHR46228:SF2">
    <property type="entry name" value="KELCH REPEAT PROTEIN (AFU_ORTHOLOGUE AFUA_4G14350)"/>
    <property type="match status" value="1"/>
</dbReference>